<dbReference type="RefSeq" id="WP_141138348.1">
    <property type="nucleotide sequence ID" value="NZ_FXXQ01000032.1"/>
</dbReference>
<protein>
    <submittedName>
        <fullName evidence="8">Cytochrome c2</fullName>
    </submittedName>
</protein>
<dbReference type="SUPFAM" id="SSF46626">
    <property type="entry name" value="Cytochrome c"/>
    <property type="match status" value="1"/>
</dbReference>
<dbReference type="PROSITE" id="PS51007">
    <property type="entry name" value="CYTC"/>
    <property type="match status" value="1"/>
</dbReference>
<dbReference type="InterPro" id="IPR002327">
    <property type="entry name" value="Cyt_c_1A/1B"/>
</dbReference>
<keyword evidence="3 6" id="KW-0479">Metal-binding</keyword>
<dbReference type="InterPro" id="IPR036909">
    <property type="entry name" value="Cyt_c-like_dom_sf"/>
</dbReference>
<keyword evidence="4" id="KW-0249">Electron transport</keyword>
<dbReference type="AlphaFoldDB" id="A0A238J646"/>
<evidence type="ECO:0000313" key="9">
    <source>
        <dbReference type="Proteomes" id="UP000201838"/>
    </source>
</evidence>
<dbReference type="OrthoDB" id="8052864at2"/>
<evidence type="ECO:0000256" key="5">
    <source>
        <dbReference type="ARBA" id="ARBA00023004"/>
    </source>
</evidence>
<accession>A0A238J646</accession>
<evidence type="ECO:0000259" key="7">
    <source>
        <dbReference type="PROSITE" id="PS51007"/>
    </source>
</evidence>
<proteinExistence type="predicted"/>
<gene>
    <name evidence="8" type="ORF">BOA8489_03966</name>
</gene>
<dbReference type="Proteomes" id="UP000201838">
    <property type="component" value="Unassembled WGS sequence"/>
</dbReference>
<evidence type="ECO:0000313" key="8">
    <source>
        <dbReference type="EMBL" id="SMX25821.1"/>
    </source>
</evidence>
<dbReference type="EMBL" id="FXXQ01000032">
    <property type="protein sequence ID" value="SMX25821.1"/>
    <property type="molecule type" value="Genomic_DNA"/>
</dbReference>
<organism evidence="8 9">
    <name type="scientific">Boseongicola aestuarii</name>
    <dbReference type="NCBI Taxonomy" id="1470561"/>
    <lineage>
        <taxon>Bacteria</taxon>
        <taxon>Pseudomonadati</taxon>
        <taxon>Pseudomonadota</taxon>
        <taxon>Alphaproteobacteria</taxon>
        <taxon>Rhodobacterales</taxon>
        <taxon>Paracoccaceae</taxon>
        <taxon>Boseongicola</taxon>
    </lineage>
</organism>
<evidence type="ECO:0000256" key="3">
    <source>
        <dbReference type="ARBA" id="ARBA00022723"/>
    </source>
</evidence>
<keyword evidence="2 6" id="KW-0349">Heme</keyword>
<keyword evidence="5 6" id="KW-0408">Iron</keyword>
<dbReference type="GO" id="GO:0046872">
    <property type="term" value="F:metal ion binding"/>
    <property type="evidence" value="ECO:0007669"/>
    <property type="project" value="UniProtKB-KW"/>
</dbReference>
<dbReference type="PANTHER" id="PTHR11961">
    <property type="entry name" value="CYTOCHROME C"/>
    <property type="match status" value="1"/>
</dbReference>
<evidence type="ECO:0000256" key="1">
    <source>
        <dbReference type="ARBA" id="ARBA00022448"/>
    </source>
</evidence>
<keyword evidence="9" id="KW-1185">Reference proteome</keyword>
<dbReference type="GO" id="GO:0020037">
    <property type="term" value="F:heme binding"/>
    <property type="evidence" value="ECO:0007669"/>
    <property type="project" value="InterPro"/>
</dbReference>
<sequence length="129" mass="14025">MLLSAGAGPIPPEVPANLLKMGDVSKGRDLAYENCAACHRIEASDPKTTGDILQGPPLFGLMGRPVASIPEYEYSKSLVEYGGEWTPERFYPFALYPTLTVPGTRMNSSEPRTPEMIAHISAYFFSAAQ</sequence>
<dbReference type="InterPro" id="IPR009056">
    <property type="entry name" value="Cyt_c-like_dom"/>
</dbReference>
<evidence type="ECO:0000256" key="2">
    <source>
        <dbReference type="ARBA" id="ARBA00022617"/>
    </source>
</evidence>
<keyword evidence="1" id="KW-0813">Transport</keyword>
<evidence type="ECO:0000256" key="6">
    <source>
        <dbReference type="PROSITE-ProRule" id="PRU00433"/>
    </source>
</evidence>
<name>A0A238J646_9RHOB</name>
<dbReference type="GO" id="GO:0009055">
    <property type="term" value="F:electron transfer activity"/>
    <property type="evidence" value="ECO:0007669"/>
    <property type="project" value="InterPro"/>
</dbReference>
<evidence type="ECO:0000256" key="4">
    <source>
        <dbReference type="ARBA" id="ARBA00022982"/>
    </source>
</evidence>
<feature type="domain" description="Cytochrome c" evidence="7">
    <location>
        <begin position="22"/>
        <end position="128"/>
    </location>
</feature>
<dbReference type="Gene3D" id="1.10.760.10">
    <property type="entry name" value="Cytochrome c-like domain"/>
    <property type="match status" value="1"/>
</dbReference>
<reference evidence="8 9" key="1">
    <citation type="submission" date="2017-05" db="EMBL/GenBank/DDBJ databases">
        <authorList>
            <person name="Song R."/>
            <person name="Chenine A.L."/>
            <person name="Ruprecht R.M."/>
        </authorList>
    </citation>
    <scope>NUCLEOTIDE SEQUENCE [LARGE SCALE GENOMIC DNA]</scope>
    <source>
        <strain evidence="8 9">CECT 8489</strain>
    </source>
</reference>